<dbReference type="HOGENOM" id="CLU_080344_4_1_11"/>
<dbReference type="AlphaFoldDB" id="C8XDD3"/>
<name>C8XDD3_NAKMY</name>
<dbReference type="PANTHER" id="PTHR34387:SF1">
    <property type="entry name" value="PERIPLASMIC IMMUNOGENIC PROTEIN"/>
    <property type="match status" value="1"/>
</dbReference>
<dbReference type="GO" id="GO:0006974">
    <property type="term" value="P:DNA damage response"/>
    <property type="evidence" value="ECO:0007669"/>
    <property type="project" value="TreeGrafter"/>
</dbReference>
<dbReference type="InterPro" id="IPR052022">
    <property type="entry name" value="26kDa_periplasmic_antigen"/>
</dbReference>
<keyword evidence="3" id="KW-1185">Reference proteome</keyword>
<dbReference type="InParanoid" id="C8XDD3"/>
<dbReference type="Proteomes" id="UP000002218">
    <property type="component" value="Chromosome"/>
</dbReference>
<proteinExistence type="predicted"/>
<dbReference type="PANTHER" id="PTHR34387">
    <property type="entry name" value="SLR1258 PROTEIN"/>
    <property type="match status" value="1"/>
</dbReference>
<evidence type="ECO:0000313" key="2">
    <source>
        <dbReference type="EMBL" id="ACV81623.1"/>
    </source>
</evidence>
<dbReference type="InterPro" id="IPR007497">
    <property type="entry name" value="SIMPL/DUF541"/>
</dbReference>
<reference evidence="2 3" key="2">
    <citation type="journal article" date="2010" name="Stand. Genomic Sci.">
        <title>Complete genome sequence of Nakamurella multipartita type strain (Y-104).</title>
        <authorList>
            <person name="Tice H."/>
            <person name="Mayilraj S."/>
            <person name="Sims D."/>
            <person name="Lapidus A."/>
            <person name="Nolan M."/>
            <person name="Lucas S."/>
            <person name="Glavina Del Rio T."/>
            <person name="Copeland A."/>
            <person name="Cheng J.F."/>
            <person name="Meincke L."/>
            <person name="Bruce D."/>
            <person name="Goodwin L."/>
            <person name="Pitluck S."/>
            <person name="Ivanova N."/>
            <person name="Mavromatis K."/>
            <person name="Ovchinnikova G."/>
            <person name="Pati A."/>
            <person name="Chen A."/>
            <person name="Palaniappan K."/>
            <person name="Land M."/>
            <person name="Hauser L."/>
            <person name="Chang Y.J."/>
            <person name="Jeffries C.D."/>
            <person name="Detter J.C."/>
            <person name="Brettin T."/>
            <person name="Rohde M."/>
            <person name="Goker M."/>
            <person name="Bristow J."/>
            <person name="Eisen J.A."/>
            <person name="Markowitz V."/>
            <person name="Hugenholtz P."/>
            <person name="Kyrpides N.C."/>
            <person name="Klenk H.P."/>
            <person name="Chen F."/>
        </authorList>
    </citation>
    <scope>NUCLEOTIDE SEQUENCE [LARGE SCALE GENOMIC DNA]</scope>
    <source>
        <strain evidence="3">ATCC 700099 / DSM 44233 / CIP 104796 / JCM 9543 / NBRC 105858 / Y-104</strain>
    </source>
</reference>
<evidence type="ECO:0000313" key="3">
    <source>
        <dbReference type="Proteomes" id="UP000002218"/>
    </source>
</evidence>
<feature type="compositionally biased region" description="Low complexity" evidence="1">
    <location>
        <begin position="1"/>
        <end position="21"/>
    </location>
</feature>
<feature type="region of interest" description="Disordered" evidence="1">
    <location>
        <begin position="1"/>
        <end position="42"/>
    </location>
</feature>
<dbReference type="EMBL" id="CP001737">
    <property type="protein sequence ID" value="ACV81623.1"/>
    <property type="molecule type" value="Genomic_DNA"/>
</dbReference>
<dbReference type="Gene3D" id="3.30.70.2970">
    <property type="entry name" value="Protein of unknown function (DUF541), domain 2"/>
    <property type="match status" value="1"/>
</dbReference>
<reference evidence="3" key="1">
    <citation type="submission" date="2009-09" db="EMBL/GenBank/DDBJ databases">
        <title>The complete genome of Nakamurella multipartita DSM 44233.</title>
        <authorList>
            <consortium name="US DOE Joint Genome Institute (JGI-PGF)"/>
            <person name="Lucas S."/>
            <person name="Copeland A."/>
            <person name="Lapidus A."/>
            <person name="Glavina del Rio T."/>
            <person name="Dalin E."/>
            <person name="Tice H."/>
            <person name="Bruce D."/>
            <person name="Goodwin L."/>
            <person name="Pitluck S."/>
            <person name="Kyrpides N."/>
            <person name="Mavromatis K."/>
            <person name="Ivanova N."/>
            <person name="Ovchinnikova G."/>
            <person name="Sims D."/>
            <person name="Meincke L."/>
            <person name="Brettin T."/>
            <person name="Detter J.C."/>
            <person name="Han C."/>
            <person name="Larimer F."/>
            <person name="Land M."/>
            <person name="Hauser L."/>
            <person name="Markowitz V."/>
            <person name="Cheng J.-F."/>
            <person name="Hugenholtz P."/>
            <person name="Woyke T."/>
            <person name="Wu D."/>
            <person name="Klenk H.-P."/>
            <person name="Eisen J.A."/>
        </authorList>
    </citation>
    <scope>NUCLEOTIDE SEQUENCE [LARGE SCALE GENOMIC DNA]</scope>
    <source>
        <strain evidence="3">ATCC 700099 / DSM 44233 / CIP 104796 / JCM 9543 / NBRC 105858 / Y-104</strain>
    </source>
</reference>
<dbReference type="Pfam" id="PF04402">
    <property type="entry name" value="SIMPL"/>
    <property type="match status" value="1"/>
</dbReference>
<protein>
    <recommendedName>
        <fullName evidence="4">DUF541 domain-containing protein</fullName>
    </recommendedName>
</protein>
<dbReference type="Gene3D" id="3.30.110.170">
    <property type="entry name" value="Protein of unknown function (DUF541), domain 1"/>
    <property type="match status" value="1"/>
</dbReference>
<dbReference type="STRING" id="479431.Namu_5359"/>
<organism evidence="2 3">
    <name type="scientific">Nakamurella multipartita (strain ATCC 700099 / DSM 44233 / CIP 104796 / JCM 9543 / NBRC 105858 / Y-104)</name>
    <name type="common">Microsphaera multipartita</name>
    <dbReference type="NCBI Taxonomy" id="479431"/>
    <lineage>
        <taxon>Bacteria</taxon>
        <taxon>Bacillati</taxon>
        <taxon>Actinomycetota</taxon>
        <taxon>Actinomycetes</taxon>
        <taxon>Nakamurellales</taxon>
        <taxon>Nakamurellaceae</taxon>
        <taxon>Nakamurella</taxon>
    </lineage>
</organism>
<dbReference type="eggNOG" id="COG2968">
    <property type="taxonomic scope" value="Bacteria"/>
</dbReference>
<gene>
    <name evidence="2" type="ordered locus">Namu_5359</name>
</gene>
<sequence length="238" mass="24556">MVGSRYGPGPSRSGPAGPSGPVHTGSVTSAEQPDGVTVVGSGTASATVDRVTISLAVEVVRAEPGDAWTVASGTATRLLAVLADDGVDARSVRTSDLTLGPRFDFNGNRQQLVGYQAGQRLTVVRDGLHGIERMLTDVARLGGEGVRIEGVSLTPGHPQDALTQARDAAFADATAKAEQLATLAGRRLGRVRWVDERPAGGGPRPMMAMRAVAAESMPAATGDAEVGVTITLFREFAD</sequence>
<dbReference type="KEGG" id="nml:Namu_5359"/>
<evidence type="ECO:0008006" key="4">
    <source>
        <dbReference type="Google" id="ProtNLM"/>
    </source>
</evidence>
<evidence type="ECO:0000256" key="1">
    <source>
        <dbReference type="SAM" id="MobiDB-lite"/>
    </source>
</evidence>
<accession>C8XDD3</accession>